<dbReference type="AlphaFoldDB" id="A0A956NB84"/>
<evidence type="ECO:0000256" key="1">
    <source>
        <dbReference type="SAM" id="MobiDB-lite"/>
    </source>
</evidence>
<feature type="compositionally biased region" description="Basic and acidic residues" evidence="1">
    <location>
        <begin position="67"/>
        <end position="76"/>
    </location>
</feature>
<comment type="caution">
    <text evidence="2">The sequence shown here is derived from an EMBL/GenBank/DDBJ whole genome shotgun (WGS) entry which is preliminary data.</text>
</comment>
<protein>
    <submittedName>
        <fullName evidence="2">Uncharacterized protein</fullName>
    </submittedName>
</protein>
<feature type="region of interest" description="Disordered" evidence="1">
    <location>
        <begin position="1"/>
        <end position="126"/>
    </location>
</feature>
<name>A0A956NB84_UNCEI</name>
<feature type="compositionally biased region" description="Acidic residues" evidence="1">
    <location>
        <begin position="44"/>
        <end position="66"/>
    </location>
</feature>
<dbReference type="EMBL" id="JAGQHS010000038">
    <property type="protein sequence ID" value="MCA9755987.1"/>
    <property type="molecule type" value="Genomic_DNA"/>
</dbReference>
<reference evidence="2" key="2">
    <citation type="journal article" date="2021" name="Microbiome">
        <title>Successional dynamics and alternative stable states in a saline activated sludge microbial community over 9 years.</title>
        <authorList>
            <person name="Wang Y."/>
            <person name="Ye J."/>
            <person name="Ju F."/>
            <person name="Liu L."/>
            <person name="Boyd J.A."/>
            <person name="Deng Y."/>
            <person name="Parks D.H."/>
            <person name="Jiang X."/>
            <person name="Yin X."/>
            <person name="Woodcroft B.J."/>
            <person name="Tyson G.W."/>
            <person name="Hugenholtz P."/>
            <person name="Polz M.F."/>
            <person name="Zhang T."/>
        </authorList>
    </citation>
    <scope>NUCLEOTIDE SEQUENCE</scope>
    <source>
        <strain evidence="2">HKST-UBA02</strain>
    </source>
</reference>
<proteinExistence type="predicted"/>
<dbReference type="Proteomes" id="UP000739538">
    <property type="component" value="Unassembled WGS sequence"/>
</dbReference>
<gene>
    <name evidence="2" type="ORF">KDA27_09315</name>
</gene>
<evidence type="ECO:0000313" key="2">
    <source>
        <dbReference type="EMBL" id="MCA9755987.1"/>
    </source>
</evidence>
<organism evidence="2 3">
    <name type="scientific">Eiseniibacteriota bacterium</name>
    <dbReference type="NCBI Taxonomy" id="2212470"/>
    <lineage>
        <taxon>Bacteria</taxon>
        <taxon>Candidatus Eiseniibacteriota</taxon>
    </lineage>
</organism>
<feature type="compositionally biased region" description="Basic and acidic residues" evidence="1">
    <location>
        <begin position="27"/>
        <end position="43"/>
    </location>
</feature>
<evidence type="ECO:0000313" key="3">
    <source>
        <dbReference type="Proteomes" id="UP000739538"/>
    </source>
</evidence>
<accession>A0A956NB84</accession>
<sequence>MSRPPERASSDAGELANEAWFEADVEEREKADDESADEVRDREDSGEDTSAAEDDVDEERVDEERVDEERVDKEGVDQDDNEAESTADVPYVASAVGAQATDKAKATVTAEASAPTSKVGTAPLAR</sequence>
<reference evidence="2" key="1">
    <citation type="submission" date="2020-04" db="EMBL/GenBank/DDBJ databases">
        <authorList>
            <person name="Zhang T."/>
        </authorList>
    </citation>
    <scope>NUCLEOTIDE SEQUENCE</scope>
    <source>
        <strain evidence="2">HKST-UBA02</strain>
    </source>
</reference>